<dbReference type="OrthoDB" id="642536at2759"/>
<dbReference type="CDD" id="cd09917">
    <property type="entry name" value="F-box_SF"/>
    <property type="match status" value="1"/>
</dbReference>
<dbReference type="InterPro" id="IPR001810">
    <property type="entry name" value="F-box_dom"/>
</dbReference>
<sequence>MAPISKNYGWSDLPIELLEKIVSCLENSYLHVLRFRAVCHSWRCSIPFPPLVPSLSLPPVVDDTLYQVEEFAVYSVQPAHHLSLTTTPLVLRILSSKPESEDGVISPRALNPPRLATKSFLDLRDYRVKEIWLDYWLSPDDGFRSPPKRVAISSSFRNIGEGFSVMVLRPGKGLALWKLEDERWTFMRNSYTLWVTEDDSVEYHNDKFYVSDCHSGRVVVLDARMNITQVTRTSWLDEKKGEWVQLQHELKERLVFVGEDSSFSIVAKHFPEYKANTLYFHDHLLNDDRAGSKSDWFSCFNFPQPPNWLQSILANDSDSFSSRFLVVEEDEGRVEVEKDKGLCIF</sequence>
<dbReference type="SUPFAM" id="SSF81383">
    <property type="entry name" value="F-box domain"/>
    <property type="match status" value="1"/>
</dbReference>
<dbReference type="Pfam" id="PF00646">
    <property type="entry name" value="F-box"/>
    <property type="match status" value="1"/>
</dbReference>
<dbReference type="EMBL" id="JAKUCV010007096">
    <property type="protein sequence ID" value="KAJ4824776.1"/>
    <property type="molecule type" value="Genomic_DNA"/>
</dbReference>
<evidence type="ECO:0000313" key="2">
    <source>
        <dbReference type="EMBL" id="KAJ4824776.1"/>
    </source>
</evidence>
<reference evidence="2" key="1">
    <citation type="submission" date="2022-02" db="EMBL/GenBank/DDBJ databases">
        <authorList>
            <person name="Henning P.M."/>
            <person name="McCubbin A.G."/>
            <person name="Shore J.S."/>
        </authorList>
    </citation>
    <scope>NUCLEOTIDE SEQUENCE</scope>
    <source>
        <strain evidence="2">F60SS</strain>
        <tissue evidence="2">Leaves</tissue>
    </source>
</reference>
<dbReference type="Proteomes" id="UP001141552">
    <property type="component" value="Unassembled WGS sequence"/>
</dbReference>
<gene>
    <name evidence="2" type="ORF">Tsubulata_035924</name>
</gene>
<name>A0A9Q0J081_9ROSI</name>
<dbReference type="InterPro" id="IPR051304">
    <property type="entry name" value="SCF_F-box_domain"/>
</dbReference>
<organism evidence="2 3">
    <name type="scientific">Turnera subulata</name>
    <dbReference type="NCBI Taxonomy" id="218843"/>
    <lineage>
        <taxon>Eukaryota</taxon>
        <taxon>Viridiplantae</taxon>
        <taxon>Streptophyta</taxon>
        <taxon>Embryophyta</taxon>
        <taxon>Tracheophyta</taxon>
        <taxon>Spermatophyta</taxon>
        <taxon>Magnoliopsida</taxon>
        <taxon>eudicotyledons</taxon>
        <taxon>Gunneridae</taxon>
        <taxon>Pentapetalae</taxon>
        <taxon>rosids</taxon>
        <taxon>fabids</taxon>
        <taxon>Malpighiales</taxon>
        <taxon>Passifloraceae</taxon>
        <taxon>Turnera</taxon>
    </lineage>
</organism>
<evidence type="ECO:0000259" key="1">
    <source>
        <dbReference type="Pfam" id="PF00646"/>
    </source>
</evidence>
<reference evidence="2" key="2">
    <citation type="journal article" date="2023" name="Plants (Basel)">
        <title>Annotation of the Turnera subulata (Passifloraceae) Draft Genome Reveals the S-Locus Evolved after the Divergence of Turneroideae from Passifloroideae in a Stepwise Manner.</title>
        <authorList>
            <person name="Henning P.M."/>
            <person name="Roalson E.H."/>
            <person name="Mir W."/>
            <person name="McCubbin A.G."/>
            <person name="Shore J.S."/>
        </authorList>
    </citation>
    <scope>NUCLEOTIDE SEQUENCE</scope>
    <source>
        <strain evidence="2">F60SS</strain>
    </source>
</reference>
<comment type="caution">
    <text evidence="2">The sequence shown here is derived from an EMBL/GenBank/DDBJ whole genome shotgun (WGS) entry which is preliminary data.</text>
</comment>
<protein>
    <recommendedName>
        <fullName evidence="1">F-box domain-containing protein</fullName>
    </recommendedName>
</protein>
<evidence type="ECO:0000313" key="3">
    <source>
        <dbReference type="Proteomes" id="UP001141552"/>
    </source>
</evidence>
<feature type="domain" description="F-box" evidence="1">
    <location>
        <begin position="10"/>
        <end position="45"/>
    </location>
</feature>
<keyword evidence="3" id="KW-1185">Reference proteome</keyword>
<dbReference type="AlphaFoldDB" id="A0A9Q0J081"/>
<proteinExistence type="predicted"/>
<dbReference type="Gene3D" id="1.20.1280.50">
    <property type="match status" value="1"/>
</dbReference>
<dbReference type="PANTHER" id="PTHR47123:SF3">
    <property type="entry name" value="DUF295 DOMAIN-CONTAINING PROTEIN"/>
    <property type="match status" value="1"/>
</dbReference>
<dbReference type="PANTHER" id="PTHR47123">
    <property type="entry name" value="F-BOX PROTEIN SKIP23"/>
    <property type="match status" value="1"/>
</dbReference>
<accession>A0A9Q0J081</accession>
<dbReference type="InterPro" id="IPR036047">
    <property type="entry name" value="F-box-like_dom_sf"/>
</dbReference>